<gene>
    <name evidence="3" type="ORF">KEM10_13635</name>
</gene>
<proteinExistence type="predicted"/>
<dbReference type="Gene3D" id="3.90.1580.10">
    <property type="entry name" value="paralog of FGE (formylglycine-generating enzyme)"/>
    <property type="match status" value="1"/>
</dbReference>
<dbReference type="Proteomes" id="UP000708576">
    <property type="component" value="Unassembled WGS sequence"/>
</dbReference>
<name>A0ABS5JWP1_9BACT</name>
<dbReference type="Pfam" id="PF03781">
    <property type="entry name" value="FGE-sulfatase"/>
    <property type="match status" value="1"/>
</dbReference>
<evidence type="ECO:0000256" key="1">
    <source>
        <dbReference type="SAM" id="SignalP"/>
    </source>
</evidence>
<organism evidence="3 4">
    <name type="scientific">Carboxylicivirga linearis</name>
    <dbReference type="NCBI Taxonomy" id="1628157"/>
    <lineage>
        <taxon>Bacteria</taxon>
        <taxon>Pseudomonadati</taxon>
        <taxon>Bacteroidota</taxon>
        <taxon>Bacteroidia</taxon>
        <taxon>Marinilabiliales</taxon>
        <taxon>Marinilabiliaceae</taxon>
        <taxon>Carboxylicivirga</taxon>
    </lineage>
</organism>
<feature type="domain" description="Sulfatase-modifying factor enzyme-like" evidence="2">
    <location>
        <begin position="24"/>
        <end position="247"/>
    </location>
</feature>
<protein>
    <submittedName>
        <fullName evidence="3">Formylglycine-generating enzyme family protein</fullName>
    </submittedName>
</protein>
<dbReference type="PANTHER" id="PTHR23150:SF19">
    <property type="entry name" value="FORMYLGLYCINE-GENERATING ENZYME"/>
    <property type="match status" value="1"/>
</dbReference>
<keyword evidence="1" id="KW-0732">Signal</keyword>
<evidence type="ECO:0000313" key="4">
    <source>
        <dbReference type="Proteomes" id="UP000708576"/>
    </source>
</evidence>
<dbReference type="EMBL" id="JAGUCO010000010">
    <property type="protein sequence ID" value="MBS2099330.1"/>
    <property type="molecule type" value="Genomic_DNA"/>
</dbReference>
<dbReference type="InterPro" id="IPR051043">
    <property type="entry name" value="Sulfatase_Mod_Factor_Kinase"/>
</dbReference>
<comment type="caution">
    <text evidence="3">The sequence shown here is derived from an EMBL/GenBank/DDBJ whole genome shotgun (WGS) entry which is preliminary data.</text>
</comment>
<feature type="chain" id="PRO_5045559946" evidence="1">
    <location>
        <begin position="19"/>
        <end position="252"/>
    </location>
</feature>
<dbReference type="PANTHER" id="PTHR23150">
    <property type="entry name" value="SULFATASE MODIFYING FACTOR 1, 2"/>
    <property type="match status" value="1"/>
</dbReference>
<sequence>MRYLLLAFWGLLSIMVNSQSVITDNMVLIPAGEFVMGKDMESQPPFSPAHKVKVNAFYMDTCEVTNRQYLQFCKETNTALPEFWNTELFRCGDAFLDYPVVGVNWFSAMKYAEWAGKRLPTEAEWEYAARGGLIDKDYPNGNNWNKEKASQEEGAWENLIEPVGQYESNGYGLYDMGGNVWEWVADRYSDTYYAEEIYDNPQGPDKGSNRVIRGGSWHSGKMCKRVYYRKGLISNWSDFAVGFRCVKDVNGN</sequence>
<dbReference type="InterPro" id="IPR005532">
    <property type="entry name" value="SUMF_dom"/>
</dbReference>
<evidence type="ECO:0000259" key="2">
    <source>
        <dbReference type="Pfam" id="PF03781"/>
    </source>
</evidence>
<dbReference type="RefSeq" id="WP_212216574.1">
    <property type="nucleotide sequence ID" value="NZ_JAGUCO010000010.1"/>
</dbReference>
<dbReference type="InterPro" id="IPR016187">
    <property type="entry name" value="CTDL_fold"/>
</dbReference>
<feature type="signal peptide" evidence="1">
    <location>
        <begin position="1"/>
        <end position="18"/>
    </location>
</feature>
<accession>A0ABS5JWP1</accession>
<dbReference type="InterPro" id="IPR042095">
    <property type="entry name" value="SUMF_sf"/>
</dbReference>
<dbReference type="SUPFAM" id="SSF56436">
    <property type="entry name" value="C-type lectin-like"/>
    <property type="match status" value="1"/>
</dbReference>
<reference evidence="3 4" key="1">
    <citation type="journal article" date="2015" name="Int. J. Syst. Evol. Microbiol.">
        <title>Carboxylicivirga linearis sp. nov., isolated from a sea cucumber culture pond.</title>
        <authorList>
            <person name="Wang F.Q."/>
            <person name="Zhou Y.X."/>
            <person name="Lin X.Z."/>
            <person name="Chen G.J."/>
            <person name="Du Z.J."/>
        </authorList>
    </citation>
    <scope>NUCLEOTIDE SEQUENCE [LARGE SCALE GENOMIC DNA]</scope>
    <source>
        <strain evidence="3 4">FB218</strain>
    </source>
</reference>
<evidence type="ECO:0000313" key="3">
    <source>
        <dbReference type="EMBL" id="MBS2099330.1"/>
    </source>
</evidence>
<keyword evidence="4" id="KW-1185">Reference proteome</keyword>